<dbReference type="EMBL" id="GEGO01007122">
    <property type="protein sequence ID" value="JAR88282.1"/>
    <property type="molecule type" value="Transcribed_RNA"/>
</dbReference>
<feature type="chain" id="PRO_5007542018" evidence="1">
    <location>
        <begin position="29"/>
        <end position="71"/>
    </location>
</feature>
<dbReference type="AlphaFoldDB" id="A0A147BCU2"/>
<accession>A0A147BCU2</accession>
<organism evidence="2">
    <name type="scientific">Ixodes ricinus</name>
    <name type="common">Common tick</name>
    <name type="synonym">Acarus ricinus</name>
    <dbReference type="NCBI Taxonomy" id="34613"/>
    <lineage>
        <taxon>Eukaryota</taxon>
        <taxon>Metazoa</taxon>
        <taxon>Ecdysozoa</taxon>
        <taxon>Arthropoda</taxon>
        <taxon>Chelicerata</taxon>
        <taxon>Arachnida</taxon>
        <taxon>Acari</taxon>
        <taxon>Parasitiformes</taxon>
        <taxon>Ixodida</taxon>
        <taxon>Ixodoidea</taxon>
        <taxon>Ixodidae</taxon>
        <taxon>Ixodinae</taxon>
        <taxon>Ixodes</taxon>
    </lineage>
</organism>
<proteinExistence type="predicted"/>
<sequence length="71" mass="8040">MLRKLVPVWRWLLPSCLSTLLFAPRVCSLGAQVMVWVVVSGADVMECRHNRSLHLFKAGGIVLHCKRVVVR</sequence>
<keyword evidence="1" id="KW-0732">Signal</keyword>
<evidence type="ECO:0000313" key="2">
    <source>
        <dbReference type="EMBL" id="JAR88282.1"/>
    </source>
</evidence>
<reference evidence="2" key="1">
    <citation type="journal article" date="2018" name="PLoS Negl. Trop. Dis.">
        <title>Sialome diversity of ticks revealed by RNAseq of single tick salivary glands.</title>
        <authorList>
            <person name="Perner J."/>
            <person name="Kropackova S."/>
            <person name="Kopacek P."/>
            <person name="Ribeiro J.M."/>
        </authorList>
    </citation>
    <scope>NUCLEOTIDE SEQUENCE</scope>
    <source>
        <strain evidence="2">Siblings of single egg batch collected in Ceske Budejovice</strain>
        <tissue evidence="2">Salivary glands</tissue>
    </source>
</reference>
<evidence type="ECO:0000256" key="1">
    <source>
        <dbReference type="SAM" id="SignalP"/>
    </source>
</evidence>
<name>A0A147BCU2_IXORI</name>
<feature type="signal peptide" evidence="1">
    <location>
        <begin position="1"/>
        <end position="28"/>
    </location>
</feature>
<protein>
    <submittedName>
        <fullName evidence="2">Putative secreted protein</fullName>
    </submittedName>
</protein>